<dbReference type="InterPro" id="IPR003646">
    <property type="entry name" value="SH3-like_bac-type"/>
</dbReference>
<evidence type="ECO:0000259" key="3">
    <source>
        <dbReference type="PROSITE" id="PS51781"/>
    </source>
</evidence>
<feature type="chain" id="PRO_5012974656" evidence="2">
    <location>
        <begin position="22"/>
        <end position="558"/>
    </location>
</feature>
<dbReference type="SMART" id="SM00287">
    <property type="entry name" value="SH3b"/>
    <property type="match status" value="4"/>
</dbReference>
<dbReference type="PANTHER" id="PTHR34408">
    <property type="entry name" value="FAMILY PROTEIN, PUTATIVE-RELATED"/>
    <property type="match status" value="1"/>
</dbReference>
<dbReference type="AlphaFoldDB" id="A0A1M6QJD6"/>
<evidence type="ECO:0000313" key="5">
    <source>
        <dbReference type="Proteomes" id="UP000184310"/>
    </source>
</evidence>
<dbReference type="OrthoDB" id="9794294at2"/>
<dbReference type="Pfam" id="PF08239">
    <property type="entry name" value="SH3_3"/>
    <property type="match status" value="4"/>
</dbReference>
<feature type="domain" description="SH3b" evidence="3">
    <location>
        <begin position="229"/>
        <end position="296"/>
    </location>
</feature>
<evidence type="ECO:0000256" key="1">
    <source>
        <dbReference type="SAM" id="MobiDB-lite"/>
    </source>
</evidence>
<dbReference type="Gene3D" id="2.30.30.40">
    <property type="entry name" value="SH3 Domains"/>
    <property type="match status" value="4"/>
</dbReference>
<proteinExistence type="predicted"/>
<dbReference type="Pfam" id="PF01510">
    <property type="entry name" value="Amidase_2"/>
    <property type="match status" value="1"/>
</dbReference>
<feature type="domain" description="SH3b" evidence="3">
    <location>
        <begin position="320"/>
        <end position="384"/>
    </location>
</feature>
<dbReference type="InterPro" id="IPR002502">
    <property type="entry name" value="Amidase_domain"/>
</dbReference>
<evidence type="ECO:0000313" key="4">
    <source>
        <dbReference type="EMBL" id="SHK20285.1"/>
    </source>
</evidence>
<dbReference type="STRING" id="1121302.SAMN02745163_03421"/>
<gene>
    <name evidence="4" type="ORF">SAMN02745163_03421</name>
</gene>
<organism evidence="4 5">
    <name type="scientific">Clostridium cavendishii DSM 21758</name>
    <dbReference type="NCBI Taxonomy" id="1121302"/>
    <lineage>
        <taxon>Bacteria</taxon>
        <taxon>Bacillati</taxon>
        <taxon>Bacillota</taxon>
        <taxon>Clostridia</taxon>
        <taxon>Eubacteriales</taxon>
        <taxon>Clostridiaceae</taxon>
        <taxon>Clostridium</taxon>
    </lineage>
</organism>
<sequence length="558" mass="61459">MKKKAISAVIIASTIAANVVASEEVIANATEKNDKTIDKNLKQATQEETPILNGIKVNKQLININYSKGVTIVPKYIVIHDTDNRSFGANAKANRDYFANHPEALASAHYTVDQNNIIQVLENTWRGWHVGDGNNKEINNSTTIAIELCVNPENDFNKTLENGIALTKYLMAKYNIPADHVVRHYDASGKICPKMMIKDKPQLWTYFKNVISSVDTSNPNGGEEIKQVATGKIINVSTRLNIRENASGSSNVVGYTQANSYVEIYGESNGWYKVSYISNGVKKYGFISKSYVKITNGSTSEQQTNNTEKPETKPNTNLNKAGNIVNVETSLNVRSAASKSALVIGYLKNNDSVKINYEESGWYNIIFSGNRTGFVKSEFVRVIDNNSANKPPSQSTNNTNNSNTANNTNNSDKQKGRIYNVSTNLNIRQGAGTGYSVVAYALNDSELDIIGESGDWYKVNYNGKIGYANKAYIKKLSPSNTVEKDKPKDDGYKKGVVVNVSTNLNVRTGPGINNLPIGYLLPNANVKVKGINNGWVNIIFETNVGEKEGYVKGDYIKY</sequence>
<feature type="compositionally biased region" description="Low complexity" evidence="1">
    <location>
        <begin position="393"/>
        <end position="411"/>
    </location>
</feature>
<dbReference type="SUPFAM" id="SSF55846">
    <property type="entry name" value="N-acetylmuramoyl-L-alanine amidase-like"/>
    <property type="match status" value="1"/>
</dbReference>
<dbReference type="SMART" id="SM00644">
    <property type="entry name" value="Ami_2"/>
    <property type="match status" value="1"/>
</dbReference>
<accession>A0A1M6QJD6</accession>
<dbReference type="Proteomes" id="UP000184310">
    <property type="component" value="Unassembled WGS sequence"/>
</dbReference>
<reference evidence="4 5" key="1">
    <citation type="submission" date="2016-11" db="EMBL/GenBank/DDBJ databases">
        <authorList>
            <person name="Jaros S."/>
            <person name="Januszkiewicz K."/>
            <person name="Wedrychowicz H."/>
        </authorList>
    </citation>
    <scope>NUCLEOTIDE SEQUENCE [LARGE SCALE GENOMIC DNA]</scope>
    <source>
        <strain evidence="4 5">DSM 21758</strain>
    </source>
</reference>
<dbReference type="Gene3D" id="3.40.80.10">
    <property type="entry name" value="Peptidoglycan recognition protein-like"/>
    <property type="match status" value="1"/>
</dbReference>
<feature type="region of interest" description="Disordered" evidence="1">
    <location>
        <begin position="298"/>
        <end position="319"/>
    </location>
</feature>
<dbReference type="GO" id="GO:0009253">
    <property type="term" value="P:peptidoglycan catabolic process"/>
    <property type="evidence" value="ECO:0007669"/>
    <property type="project" value="InterPro"/>
</dbReference>
<dbReference type="InterPro" id="IPR052354">
    <property type="entry name" value="Cell_Wall_Dynamics_Protein"/>
</dbReference>
<dbReference type="EMBL" id="FQZB01000014">
    <property type="protein sequence ID" value="SHK20285.1"/>
    <property type="molecule type" value="Genomic_DNA"/>
</dbReference>
<dbReference type="CDD" id="cd06583">
    <property type="entry name" value="PGRP"/>
    <property type="match status" value="1"/>
</dbReference>
<dbReference type="RefSeq" id="WP_072990682.1">
    <property type="nucleotide sequence ID" value="NZ_FQZB01000014.1"/>
</dbReference>
<name>A0A1M6QJD6_9CLOT</name>
<feature type="region of interest" description="Disordered" evidence="1">
    <location>
        <begin position="385"/>
        <end position="416"/>
    </location>
</feature>
<dbReference type="InterPro" id="IPR036505">
    <property type="entry name" value="Amidase/PGRP_sf"/>
</dbReference>
<dbReference type="GO" id="GO:0008745">
    <property type="term" value="F:N-acetylmuramoyl-L-alanine amidase activity"/>
    <property type="evidence" value="ECO:0007669"/>
    <property type="project" value="InterPro"/>
</dbReference>
<keyword evidence="2" id="KW-0732">Signal</keyword>
<evidence type="ECO:0000256" key="2">
    <source>
        <dbReference type="SAM" id="SignalP"/>
    </source>
</evidence>
<protein>
    <submittedName>
        <fullName evidence="4">Probable enterotoxin D</fullName>
    </submittedName>
</protein>
<dbReference type="PANTHER" id="PTHR34408:SF1">
    <property type="entry name" value="GLYCOSYL HYDROLASE FAMILY 19 DOMAIN-CONTAINING PROTEIN HI_1415"/>
    <property type="match status" value="1"/>
</dbReference>
<dbReference type="PROSITE" id="PS51781">
    <property type="entry name" value="SH3B"/>
    <property type="match status" value="4"/>
</dbReference>
<feature type="domain" description="SH3b" evidence="3">
    <location>
        <begin position="493"/>
        <end position="558"/>
    </location>
</feature>
<feature type="signal peptide" evidence="2">
    <location>
        <begin position="1"/>
        <end position="21"/>
    </location>
</feature>
<feature type="domain" description="SH3b" evidence="3">
    <location>
        <begin position="414"/>
        <end position="477"/>
    </location>
</feature>
<keyword evidence="5" id="KW-1185">Reference proteome</keyword>